<evidence type="ECO:0000259" key="2">
    <source>
        <dbReference type="Pfam" id="PF25297"/>
    </source>
</evidence>
<name>A0A1W6WPV1_BACTU</name>
<dbReference type="Proteomes" id="UP000194143">
    <property type="component" value="Chromosome"/>
</dbReference>
<sequence length="321" mass="37898">MLTFLFELDKNLPQKDEPRYVAYTNGFIEGDLTICMGDRVFFQKSCMKVAELGIYLGQWMEQVQHGQNVPMKYETADREEVILGFFYEEDHNQWNVSSSWQEFELQESISTTTLVESVQRYLYELNKELRVIEYPVTFDQYLRGERMMQLSYKRPCDSKADTTPIEFYNGSEQVGVVRGYYKNTLMRVLDFIPKIGSNIIYEIKDSKDNIRVIAKDVSRQRQRKILVTYIDNNDAEHEILVCDGKLLDANFIFTFTYKAEEYVVHKTSFGMGKLLRKGYLIADWNIRLEEDMYYIEMNAYDGDYMEDQYLLLGVFHAVLYG</sequence>
<dbReference type="AlphaFoldDB" id="A0A1W6WPV1"/>
<evidence type="ECO:0000259" key="1">
    <source>
        <dbReference type="Pfam" id="PF23728"/>
    </source>
</evidence>
<feature type="domain" description="Tubby C-terminal" evidence="1">
    <location>
        <begin position="151"/>
        <end position="320"/>
    </location>
</feature>
<evidence type="ECO:0000313" key="4">
    <source>
        <dbReference type="Proteomes" id="UP000194143"/>
    </source>
</evidence>
<accession>A0A1W6WPV1</accession>
<dbReference type="InterPro" id="IPR056944">
    <property type="entry name" value="Tubby_C-like"/>
</dbReference>
<proteinExistence type="predicted"/>
<dbReference type="Pfam" id="PF25297">
    <property type="entry name" value="DUF7878"/>
    <property type="match status" value="1"/>
</dbReference>
<reference evidence="3 4" key="1">
    <citation type="submission" date="2017-04" db="EMBL/GenBank/DDBJ databases">
        <title>Complete Genome Sequence of Bacillus thuringiensis type Strain ATCC 10792.</title>
        <authorList>
            <person name="Oh D.-H."/>
            <person name="Park B.-J."/>
            <person name="Shuai W."/>
            <person name="Chelliah R."/>
        </authorList>
    </citation>
    <scope>NUCLEOTIDE SEQUENCE [LARGE SCALE GENOMIC DNA]</scope>
    <source>
        <strain evidence="3 4">ATCC 10792</strain>
    </source>
</reference>
<gene>
    <name evidence="3" type="ORF">CAB88_16660</name>
</gene>
<keyword evidence="4" id="KW-1185">Reference proteome</keyword>
<dbReference type="RefSeq" id="WP_000955109.1">
    <property type="nucleotide sequence ID" value="NZ_CP021061.1"/>
</dbReference>
<dbReference type="Pfam" id="PF23728">
    <property type="entry name" value="Tubby_C_like"/>
    <property type="match status" value="1"/>
</dbReference>
<evidence type="ECO:0000313" key="3">
    <source>
        <dbReference type="EMBL" id="ARP58602.1"/>
    </source>
</evidence>
<dbReference type="GeneID" id="67467342"/>
<organism evidence="3 4">
    <name type="scientific">Bacillus thuringiensis</name>
    <dbReference type="NCBI Taxonomy" id="1428"/>
    <lineage>
        <taxon>Bacteria</taxon>
        <taxon>Bacillati</taxon>
        <taxon>Bacillota</taxon>
        <taxon>Bacilli</taxon>
        <taxon>Bacillales</taxon>
        <taxon>Bacillaceae</taxon>
        <taxon>Bacillus</taxon>
        <taxon>Bacillus cereus group</taxon>
    </lineage>
</organism>
<feature type="domain" description="DUF7878" evidence="2">
    <location>
        <begin position="4"/>
        <end position="130"/>
    </location>
</feature>
<protein>
    <submittedName>
        <fullName evidence="3">Cytoplasmic protein</fullName>
    </submittedName>
</protein>
<dbReference type="InterPro" id="IPR057200">
    <property type="entry name" value="DUF7878"/>
</dbReference>
<dbReference type="EMBL" id="CP021061">
    <property type="protein sequence ID" value="ARP58602.1"/>
    <property type="molecule type" value="Genomic_DNA"/>
</dbReference>